<protein>
    <submittedName>
        <fullName evidence="1">Uncharacterized protein</fullName>
    </submittedName>
</protein>
<keyword evidence="2" id="KW-1185">Reference proteome</keyword>
<sequence length="112" mass="13019">MGIQQSIVPTNITKHLTLGVLDNVNGSIRQINRKGRFRRAQGRNTITIREKENPSLNIMHWNDCRLLKSKGERSNENRGASPRTGNILYQRPIDKRTFCLRRWQSIIPELIL</sequence>
<proteinExistence type="predicted"/>
<name>A0A9D4N6C3_DREPO</name>
<evidence type="ECO:0000313" key="2">
    <source>
        <dbReference type="Proteomes" id="UP000828390"/>
    </source>
</evidence>
<dbReference type="Proteomes" id="UP000828390">
    <property type="component" value="Unassembled WGS sequence"/>
</dbReference>
<evidence type="ECO:0000313" key="1">
    <source>
        <dbReference type="EMBL" id="KAH3888049.1"/>
    </source>
</evidence>
<reference evidence="1" key="1">
    <citation type="journal article" date="2019" name="bioRxiv">
        <title>The Genome of the Zebra Mussel, Dreissena polymorpha: A Resource for Invasive Species Research.</title>
        <authorList>
            <person name="McCartney M.A."/>
            <person name="Auch B."/>
            <person name="Kono T."/>
            <person name="Mallez S."/>
            <person name="Zhang Y."/>
            <person name="Obille A."/>
            <person name="Becker A."/>
            <person name="Abrahante J.E."/>
            <person name="Garbe J."/>
            <person name="Badalamenti J.P."/>
            <person name="Herman A."/>
            <person name="Mangelson H."/>
            <person name="Liachko I."/>
            <person name="Sullivan S."/>
            <person name="Sone E.D."/>
            <person name="Koren S."/>
            <person name="Silverstein K.A.T."/>
            <person name="Beckman K.B."/>
            <person name="Gohl D.M."/>
        </authorList>
    </citation>
    <scope>NUCLEOTIDE SEQUENCE</scope>
    <source>
        <strain evidence="1">Duluth1</strain>
        <tissue evidence="1">Whole animal</tissue>
    </source>
</reference>
<organism evidence="1 2">
    <name type="scientific">Dreissena polymorpha</name>
    <name type="common">Zebra mussel</name>
    <name type="synonym">Mytilus polymorpha</name>
    <dbReference type="NCBI Taxonomy" id="45954"/>
    <lineage>
        <taxon>Eukaryota</taxon>
        <taxon>Metazoa</taxon>
        <taxon>Spiralia</taxon>
        <taxon>Lophotrochozoa</taxon>
        <taxon>Mollusca</taxon>
        <taxon>Bivalvia</taxon>
        <taxon>Autobranchia</taxon>
        <taxon>Heteroconchia</taxon>
        <taxon>Euheterodonta</taxon>
        <taxon>Imparidentia</taxon>
        <taxon>Neoheterodontei</taxon>
        <taxon>Myida</taxon>
        <taxon>Dreissenoidea</taxon>
        <taxon>Dreissenidae</taxon>
        <taxon>Dreissena</taxon>
    </lineage>
</organism>
<gene>
    <name evidence="1" type="ORF">DPMN_012071</name>
</gene>
<dbReference type="EMBL" id="JAIWYP010000001">
    <property type="protein sequence ID" value="KAH3888049.1"/>
    <property type="molecule type" value="Genomic_DNA"/>
</dbReference>
<dbReference type="AlphaFoldDB" id="A0A9D4N6C3"/>
<comment type="caution">
    <text evidence="1">The sequence shown here is derived from an EMBL/GenBank/DDBJ whole genome shotgun (WGS) entry which is preliminary data.</text>
</comment>
<reference evidence="1" key="2">
    <citation type="submission" date="2020-11" db="EMBL/GenBank/DDBJ databases">
        <authorList>
            <person name="McCartney M.A."/>
            <person name="Auch B."/>
            <person name="Kono T."/>
            <person name="Mallez S."/>
            <person name="Becker A."/>
            <person name="Gohl D.M."/>
            <person name="Silverstein K.A.T."/>
            <person name="Koren S."/>
            <person name="Bechman K.B."/>
            <person name="Herman A."/>
            <person name="Abrahante J.E."/>
            <person name="Garbe J."/>
        </authorList>
    </citation>
    <scope>NUCLEOTIDE SEQUENCE</scope>
    <source>
        <strain evidence="1">Duluth1</strain>
        <tissue evidence="1">Whole animal</tissue>
    </source>
</reference>
<accession>A0A9D4N6C3</accession>